<accession>A0ABV4BG78</accession>
<evidence type="ECO:0000256" key="1">
    <source>
        <dbReference type="ARBA" id="ARBA00022679"/>
    </source>
</evidence>
<dbReference type="InterPro" id="IPR036662">
    <property type="entry name" value="PTS_EIIA_man-typ_sf"/>
</dbReference>
<dbReference type="PANTHER" id="PTHR33799:SF1">
    <property type="entry name" value="PTS SYSTEM MANNOSE-SPECIFIC EIIAB COMPONENT-RELATED"/>
    <property type="match status" value="1"/>
</dbReference>
<gene>
    <name evidence="3" type="ORF">ABC977_10260</name>
</gene>
<keyword evidence="1" id="KW-0808">Transferase</keyword>
<dbReference type="EMBL" id="JBDKXB010000012">
    <property type="protein sequence ID" value="MEY6432789.1"/>
    <property type="molecule type" value="Genomic_DNA"/>
</dbReference>
<dbReference type="InterPro" id="IPR004701">
    <property type="entry name" value="PTS_EIIA_man-typ"/>
</dbReference>
<name>A0ABV4BG78_9GAMM</name>
<proteinExistence type="predicted"/>
<evidence type="ECO:0000313" key="4">
    <source>
        <dbReference type="Proteomes" id="UP001564408"/>
    </source>
</evidence>
<dbReference type="Pfam" id="PF03610">
    <property type="entry name" value="EIIA-man"/>
    <property type="match status" value="1"/>
</dbReference>
<protein>
    <submittedName>
        <fullName evidence="3">PTS fructose transporter subunit IIA</fullName>
    </submittedName>
</protein>
<dbReference type="PANTHER" id="PTHR33799">
    <property type="entry name" value="PTS PERMEASE-RELATED-RELATED"/>
    <property type="match status" value="1"/>
</dbReference>
<sequence>MSAGLLLVTHNGIGAELLRVATGMLGGCPLRAEALAVGHDDERDDMLATARAMAALLDEGDGLLVLTDLYGSTPSNIAHSLGGQHRVRVLSGVNLPMLVRALNYAPLPLDELAAKALSGAHDGVMLCPNTNDRHDSRR</sequence>
<keyword evidence="4" id="KW-1185">Reference proteome</keyword>
<dbReference type="PROSITE" id="PS51096">
    <property type="entry name" value="PTS_EIIA_TYPE_4"/>
    <property type="match status" value="1"/>
</dbReference>
<evidence type="ECO:0000259" key="2">
    <source>
        <dbReference type="PROSITE" id="PS51096"/>
    </source>
</evidence>
<dbReference type="Proteomes" id="UP001564408">
    <property type="component" value="Unassembled WGS sequence"/>
</dbReference>
<evidence type="ECO:0000313" key="3">
    <source>
        <dbReference type="EMBL" id="MEY6432789.1"/>
    </source>
</evidence>
<feature type="domain" description="PTS EIIA type-4" evidence="2">
    <location>
        <begin position="2"/>
        <end position="124"/>
    </location>
</feature>
<dbReference type="SUPFAM" id="SSF53062">
    <property type="entry name" value="PTS system fructose IIA component-like"/>
    <property type="match status" value="1"/>
</dbReference>
<dbReference type="RefSeq" id="WP_369667176.1">
    <property type="nucleotide sequence ID" value="NZ_JBDKXB010000012.1"/>
</dbReference>
<reference evidence="3 4" key="1">
    <citation type="submission" date="2024-05" db="EMBL/GenBank/DDBJ databases">
        <title>Genome Sequence and Characterization of the New Strain Purple Sulfur Bacterium of Genus Thioalkalicoccus.</title>
        <authorList>
            <person name="Bryantseva I.A."/>
            <person name="Kyndt J.A."/>
            <person name="Imhoff J.F."/>
        </authorList>
    </citation>
    <scope>NUCLEOTIDE SEQUENCE [LARGE SCALE GENOMIC DNA]</scope>
    <source>
        <strain evidence="3 4">Um2</strain>
    </source>
</reference>
<organism evidence="3 4">
    <name type="scientific">Thioalkalicoccus limnaeus</name>
    <dbReference type="NCBI Taxonomy" id="120681"/>
    <lineage>
        <taxon>Bacteria</taxon>
        <taxon>Pseudomonadati</taxon>
        <taxon>Pseudomonadota</taxon>
        <taxon>Gammaproteobacteria</taxon>
        <taxon>Chromatiales</taxon>
        <taxon>Chromatiaceae</taxon>
        <taxon>Thioalkalicoccus</taxon>
    </lineage>
</organism>
<comment type="caution">
    <text evidence="3">The sequence shown here is derived from an EMBL/GenBank/DDBJ whole genome shotgun (WGS) entry which is preliminary data.</text>
</comment>
<dbReference type="InterPro" id="IPR051471">
    <property type="entry name" value="Bacterial_PTS_sugar_comp"/>
</dbReference>
<dbReference type="Gene3D" id="3.40.50.510">
    <property type="entry name" value="Phosphotransferase system, mannose-type IIA component"/>
    <property type="match status" value="1"/>
</dbReference>